<dbReference type="OrthoDB" id="5449373at2"/>
<accession>A0A4R6SH77</accession>
<evidence type="ECO:0000313" key="7">
    <source>
        <dbReference type="Proteomes" id="UP000295444"/>
    </source>
</evidence>
<dbReference type="GO" id="GO:0006096">
    <property type="term" value="P:glycolytic process"/>
    <property type="evidence" value="ECO:0007669"/>
    <property type="project" value="UniProtKB-KW"/>
</dbReference>
<dbReference type="EMBL" id="SNXZ01000002">
    <property type="protein sequence ID" value="TDQ00706.1"/>
    <property type="molecule type" value="Genomic_DNA"/>
</dbReference>
<evidence type="ECO:0000256" key="4">
    <source>
        <dbReference type="ARBA" id="ARBA00023235"/>
    </source>
</evidence>
<sequence>MEGQLQWIGLVRHGESAGNVAREQAESGGLDEIDIHERDADVALTELGEDQARAVGRWLAGAPRPDIVIASTYRRASDTARLALDESGVERELVLDERIRDRELGQLDLLTSRGAASKYPDEQARKRRLGKFYYRPPGGESWADVVLRVRFLLDELHRRHPGGRALLFAHEMTVFALRYILEGVPERDLLDHAAETPVPNASVTAWEADGPRYRLALAQHIDHLHREGAEPTVDDEPGSRIA</sequence>
<reference evidence="6 7" key="1">
    <citation type="submission" date="2019-03" db="EMBL/GenBank/DDBJ databases">
        <title>Genomic Encyclopedia of Type Strains, Phase IV (KMG-IV): sequencing the most valuable type-strain genomes for metagenomic binning, comparative biology and taxonomic classification.</title>
        <authorList>
            <person name="Goeker M."/>
        </authorList>
    </citation>
    <scope>NUCLEOTIDE SEQUENCE [LARGE SCALE GENOMIC DNA]</scope>
    <source>
        <strain evidence="6 7">DSM 45361</strain>
    </source>
</reference>
<dbReference type="AlphaFoldDB" id="A0A4R6SH77"/>
<dbReference type="CDD" id="cd07067">
    <property type="entry name" value="HP_PGM_like"/>
    <property type="match status" value="1"/>
</dbReference>
<dbReference type="SMART" id="SM00855">
    <property type="entry name" value="PGAM"/>
    <property type="match status" value="1"/>
</dbReference>
<dbReference type="EC" id="5.4.2.11" evidence="2"/>
<comment type="caution">
    <text evidence="6">The sequence shown here is derived from an EMBL/GenBank/DDBJ whole genome shotgun (WGS) entry which is preliminary data.</text>
</comment>
<dbReference type="InterPro" id="IPR005952">
    <property type="entry name" value="Phosphogly_mut1"/>
</dbReference>
<evidence type="ECO:0000256" key="5">
    <source>
        <dbReference type="PIRSR" id="PIRSR613078-2"/>
    </source>
</evidence>
<feature type="binding site" evidence="5">
    <location>
        <begin position="12"/>
        <end position="19"/>
    </location>
    <ligand>
        <name>substrate</name>
    </ligand>
</feature>
<dbReference type="Gene3D" id="3.40.50.1240">
    <property type="entry name" value="Phosphoglycerate mutase-like"/>
    <property type="match status" value="1"/>
</dbReference>
<dbReference type="Proteomes" id="UP000295444">
    <property type="component" value="Unassembled WGS sequence"/>
</dbReference>
<feature type="binding site" evidence="5">
    <location>
        <position position="75"/>
    </location>
    <ligand>
        <name>substrate</name>
    </ligand>
</feature>
<gene>
    <name evidence="6" type="ORF">EV186_102572</name>
</gene>
<dbReference type="InterPro" id="IPR013078">
    <property type="entry name" value="His_Pase_superF_clade-1"/>
</dbReference>
<dbReference type="InterPro" id="IPR001345">
    <property type="entry name" value="PG/BPGM_mutase_AS"/>
</dbReference>
<dbReference type="PANTHER" id="PTHR11931">
    <property type="entry name" value="PHOSPHOGLYCERATE MUTASE"/>
    <property type="match status" value="1"/>
</dbReference>
<dbReference type="GO" id="GO:0004619">
    <property type="term" value="F:phosphoglycerate mutase activity"/>
    <property type="evidence" value="ECO:0007669"/>
    <property type="project" value="UniProtKB-EC"/>
</dbReference>
<dbReference type="Pfam" id="PF00300">
    <property type="entry name" value="His_Phos_1"/>
    <property type="match status" value="1"/>
</dbReference>
<keyword evidence="3" id="KW-0324">Glycolysis</keyword>
<protein>
    <recommendedName>
        <fullName evidence="2">phosphoglycerate mutase (2,3-diphosphoglycerate-dependent)</fullName>
        <ecNumber evidence="2">5.4.2.11</ecNumber>
    </recommendedName>
</protein>
<keyword evidence="7" id="KW-1185">Reference proteome</keyword>
<evidence type="ECO:0000256" key="1">
    <source>
        <dbReference type="ARBA" id="ARBA00006717"/>
    </source>
</evidence>
<dbReference type="InterPro" id="IPR029033">
    <property type="entry name" value="His_PPase_superfam"/>
</dbReference>
<evidence type="ECO:0000313" key="6">
    <source>
        <dbReference type="EMBL" id="TDQ00706.1"/>
    </source>
</evidence>
<comment type="similarity">
    <text evidence="1">Belongs to the phosphoglycerate mutase family. BPG-dependent PGAM subfamily.</text>
</comment>
<name>A0A4R6SH77_LABRH</name>
<organism evidence="6 7">
    <name type="scientific">Labedaea rhizosphaerae</name>
    <dbReference type="NCBI Taxonomy" id="598644"/>
    <lineage>
        <taxon>Bacteria</taxon>
        <taxon>Bacillati</taxon>
        <taxon>Actinomycetota</taxon>
        <taxon>Actinomycetes</taxon>
        <taxon>Pseudonocardiales</taxon>
        <taxon>Pseudonocardiaceae</taxon>
        <taxon>Labedaea</taxon>
    </lineage>
</organism>
<dbReference type="SUPFAM" id="SSF53254">
    <property type="entry name" value="Phosphoglycerate mutase-like"/>
    <property type="match status" value="1"/>
</dbReference>
<evidence type="ECO:0000256" key="3">
    <source>
        <dbReference type="ARBA" id="ARBA00023152"/>
    </source>
</evidence>
<dbReference type="PROSITE" id="PS00175">
    <property type="entry name" value="PG_MUTASE"/>
    <property type="match status" value="1"/>
</dbReference>
<dbReference type="RefSeq" id="WP_133849380.1">
    <property type="nucleotide sequence ID" value="NZ_SNXZ01000002.1"/>
</dbReference>
<evidence type="ECO:0000256" key="2">
    <source>
        <dbReference type="ARBA" id="ARBA00012028"/>
    </source>
</evidence>
<proteinExistence type="inferred from homology"/>
<keyword evidence="4" id="KW-0413">Isomerase</keyword>